<feature type="transmembrane region" description="Helical" evidence="1">
    <location>
        <begin position="158"/>
        <end position="180"/>
    </location>
</feature>
<evidence type="ECO:0000313" key="2">
    <source>
        <dbReference type="EMBL" id="KAE9521826.1"/>
    </source>
</evidence>
<protein>
    <submittedName>
        <fullName evidence="2">Uncharacterized protein</fullName>
    </submittedName>
</protein>
<keyword evidence="1" id="KW-1133">Transmembrane helix</keyword>
<evidence type="ECO:0000256" key="1">
    <source>
        <dbReference type="SAM" id="Phobius"/>
    </source>
</evidence>
<dbReference type="Proteomes" id="UP000475862">
    <property type="component" value="Unassembled WGS sequence"/>
</dbReference>
<name>A0A6G0STX3_APHGL</name>
<gene>
    <name evidence="2" type="ORF">AGLY_017778</name>
</gene>
<feature type="transmembrane region" description="Helical" evidence="1">
    <location>
        <begin position="123"/>
        <end position="146"/>
    </location>
</feature>
<reference evidence="2 3" key="1">
    <citation type="submission" date="2019-08" db="EMBL/GenBank/DDBJ databases">
        <title>The genome of the soybean aphid Biotype 1, its phylome, world population structure and adaptation to the North American continent.</title>
        <authorList>
            <person name="Giordano R."/>
            <person name="Donthu R.K."/>
            <person name="Hernandez A.G."/>
            <person name="Wright C.L."/>
            <person name="Zimin A.V."/>
        </authorList>
    </citation>
    <scope>NUCLEOTIDE SEQUENCE [LARGE SCALE GENOMIC DNA]</scope>
    <source>
        <tissue evidence="2">Whole aphids</tissue>
    </source>
</reference>
<keyword evidence="1" id="KW-0472">Membrane</keyword>
<comment type="caution">
    <text evidence="2">The sequence shown here is derived from an EMBL/GenBank/DDBJ whole genome shotgun (WGS) entry which is preliminary data.</text>
</comment>
<proteinExistence type="predicted"/>
<dbReference type="AlphaFoldDB" id="A0A6G0STX3"/>
<keyword evidence="3" id="KW-1185">Reference proteome</keyword>
<evidence type="ECO:0000313" key="3">
    <source>
        <dbReference type="Proteomes" id="UP000475862"/>
    </source>
</evidence>
<feature type="transmembrane region" description="Helical" evidence="1">
    <location>
        <begin position="83"/>
        <end position="111"/>
    </location>
</feature>
<accession>A0A6G0STX3</accession>
<feature type="transmembrane region" description="Helical" evidence="1">
    <location>
        <begin position="53"/>
        <end position="77"/>
    </location>
</feature>
<dbReference type="EMBL" id="VYZN01001968">
    <property type="protein sequence ID" value="KAE9521826.1"/>
    <property type="molecule type" value="Genomic_DNA"/>
</dbReference>
<organism evidence="2 3">
    <name type="scientific">Aphis glycines</name>
    <name type="common">Soybean aphid</name>
    <dbReference type="NCBI Taxonomy" id="307491"/>
    <lineage>
        <taxon>Eukaryota</taxon>
        <taxon>Metazoa</taxon>
        <taxon>Ecdysozoa</taxon>
        <taxon>Arthropoda</taxon>
        <taxon>Hexapoda</taxon>
        <taxon>Insecta</taxon>
        <taxon>Pterygota</taxon>
        <taxon>Neoptera</taxon>
        <taxon>Paraneoptera</taxon>
        <taxon>Hemiptera</taxon>
        <taxon>Sternorrhyncha</taxon>
        <taxon>Aphidomorpha</taxon>
        <taxon>Aphidoidea</taxon>
        <taxon>Aphididae</taxon>
        <taxon>Aphidini</taxon>
        <taxon>Aphis</taxon>
        <taxon>Aphis</taxon>
    </lineage>
</organism>
<keyword evidence="1" id="KW-0812">Transmembrane</keyword>
<sequence>MTIIFYFHNNGQDLIKKYQLESMQIKIKNTGLKIDNNSLMSLRLLISSTFSPIIVATIGILFGFFNAGKILLISIFLNNSGFVIFSSLIINLAAASTAVVCTIFSSVYIGHLIINNKCIHFSILYNLLVVNKTYLFFITFSSINWLSTYVTHLFTTTASHFVTSIFLDKLTFTIITNSILNNQKKL</sequence>